<gene>
    <name evidence="2" type="ORF">ILEXP_LOCUS31590</name>
</gene>
<comment type="caution">
    <text evidence="2">The sequence shown here is derived from an EMBL/GenBank/DDBJ whole genome shotgun (WGS) entry which is preliminary data.</text>
</comment>
<accession>A0ABC8T0F9</accession>
<evidence type="ECO:0000256" key="1">
    <source>
        <dbReference type="SAM" id="MobiDB-lite"/>
    </source>
</evidence>
<dbReference type="AlphaFoldDB" id="A0ABC8T0F9"/>
<keyword evidence="3" id="KW-1185">Reference proteome</keyword>
<evidence type="ECO:0000313" key="2">
    <source>
        <dbReference type="EMBL" id="CAK9162698.1"/>
    </source>
</evidence>
<proteinExistence type="predicted"/>
<name>A0ABC8T0F9_9AQUA</name>
<protein>
    <submittedName>
        <fullName evidence="2">Uncharacterized protein</fullName>
    </submittedName>
</protein>
<reference evidence="2 3" key="1">
    <citation type="submission" date="2024-02" db="EMBL/GenBank/DDBJ databases">
        <authorList>
            <person name="Vignale AGUSTIN F."/>
            <person name="Sosa J E."/>
            <person name="Modenutti C."/>
        </authorList>
    </citation>
    <scope>NUCLEOTIDE SEQUENCE [LARGE SCALE GENOMIC DNA]</scope>
</reference>
<feature type="region of interest" description="Disordered" evidence="1">
    <location>
        <begin position="33"/>
        <end position="81"/>
    </location>
</feature>
<dbReference type="Proteomes" id="UP001642360">
    <property type="component" value="Unassembled WGS sequence"/>
</dbReference>
<evidence type="ECO:0000313" key="3">
    <source>
        <dbReference type="Proteomes" id="UP001642360"/>
    </source>
</evidence>
<dbReference type="EMBL" id="CAUOFW020003943">
    <property type="protein sequence ID" value="CAK9162698.1"/>
    <property type="molecule type" value="Genomic_DNA"/>
</dbReference>
<sequence length="173" mass="18402">MQPLVYGRAPTPAGMVMLPMLLPDGRIGYVMQQQGAQPHAPPSHHQRASSRSTSGSGGKSQGSSDWGTHNNDGGQGRSHGDLSTLTIDDSIIAHPNIYLNSAMEVHSTGAILDYTVKGGDFFAPPVVLPFFPTGKIIGGPRSDATCMCTEFPMVFLIICAVFALKILRNPLAR</sequence>
<organism evidence="2 3">
    <name type="scientific">Ilex paraguariensis</name>
    <name type="common">yerba mate</name>
    <dbReference type="NCBI Taxonomy" id="185542"/>
    <lineage>
        <taxon>Eukaryota</taxon>
        <taxon>Viridiplantae</taxon>
        <taxon>Streptophyta</taxon>
        <taxon>Embryophyta</taxon>
        <taxon>Tracheophyta</taxon>
        <taxon>Spermatophyta</taxon>
        <taxon>Magnoliopsida</taxon>
        <taxon>eudicotyledons</taxon>
        <taxon>Gunneridae</taxon>
        <taxon>Pentapetalae</taxon>
        <taxon>asterids</taxon>
        <taxon>campanulids</taxon>
        <taxon>Aquifoliales</taxon>
        <taxon>Aquifoliaceae</taxon>
        <taxon>Ilex</taxon>
    </lineage>
</organism>